<sequence length="620" mass="69616">MAIHPQTPPNGTEYYSSSSTTRHRFSTPDFWNQIGEEIQFTPWEQNVITVSPGQKINSALPKRPRKPRGQPLKPKDPSKQKAPRKTYKSRCRGKAATAACQTEDSVEMENKLPRKPMGKRVLPGLETLMLTRYKPVGYLDPIEKAALRNPKTAPEAKKIEDAKELETRKKAPARGNISRCQRRPLVAPITNLQRGDIVPQRPGRHKKWFEDIDEDLLKGTKWARQLNQNSLQREYGNPGVLPKDRKIKKVAGDKTTVKQNTVPVAKQVSPPPLRLEMQKKTNQPVPMPQASYEPPPPSPLPQNKDTASPHKAQRPGIEAVTTLRENANGGEFDFENFSFEDVSEGEVEILGTQRKGAQEDGFDDFSFESVSESDFSKQRELNKPNNDIAGEYKKVSLLEKPTEAKSQNSSAFKDMGFDSTAMTRIPKTCLPAPERNSRSREDRNNDEQIDLRLEELEVLRRGRNRALMYQMKPIPAGTPYVLVPKTQPVPEAIKNAEANRRTARSTVASTKKRGHSDSIGDDRGTKGRKFNTNTRNDDSGKSRECLNIVNMEGKKGDKKPVPGANQQAEIPPGESERIAKQIVKGGESLKRALTREEAKCLARQNPGKQFVFDLDDKPQD</sequence>
<feature type="compositionally biased region" description="Basic and acidic residues" evidence="1">
    <location>
        <begin position="535"/>
        <end position="544"/>
    </location>
</feature>
<feature type="compositionally biased region" description="Basic residues" evidence="1">
    <location>
        <begin position="81"/>
        <end position="93"/>
    </location>
</feature>
<feature type="region of interest" description="Disordered" evidence="1">
    <location>
        <begin position="250"/>
        <end position="315"/>
    </location>
</feature>
<reference evidence="2 3" key="1">
    <citation type="submission" date="2023-08" db="EMBL/GenBank/DDBJ databases">
        <authorList>
            <person name="Palmer J.M."/>
        </authorList>
    </citation>
    <scope>NUCLEOTIDE SEQUENCE [LARGE SCALE GENOMIC DNA]</scope>
    <source>
        <strain evidence="2 3">TWF481</strain>
    </source>
</reference>
<accession>A0AAV9VYA4</accession>
<dbReference type="Proteomes" id="UP001370758">
    <property type="component" value="Unassembled WGS sequence"/>
</dbReference>
<protein>
    <submittedName>
        <fullName evidence="2">Uncharacterized protein</fullName>
    </submittedName>
</protein>
<proteinExistence type="predicted"/>
<name>A0AAV9VYA4_9PEZI</name>
<keyword evidence="3" id="KW-1185">Reference proteome</keyword>
<dbReference type="AlphaFoldDB" id="A0AAV9VYA4"/>
<dbReference type="EMBL" id="JAVHJL010000009">
    <property type="protein sequence ID" value="KAK6497635.1"/>
    <property type="molecule type" value="Genomic_DNA"/>
</dbReference>
<feature type="compositionally biased region" description="Basic and acidic residues" evidence="1">
    <location>
        <begin position="515"/>
        <end position="525"/>
    </location>
</feature>
<feature type="region of interest" description="Disordered" evidence="1">
    <location>
        <begin position="497"/>
        <end position="574"/>
    </location>
</feature>
<evidence type="ECO:0000313" key="2">
    <source>
        <dbReference type="EMBL" id="KAK6497635.1"/>
    </source>
</evidence>
<organism evidence="2 3">
    <name type="scientific">Arthrobotrys musiformis</name>
    <dbReference type="NCBI Taxonomy" id="47236"/>
    <lineage>
        <taxon>Eukaryota</taxon>
        <taxon>Fungi</taxon>
        <taxon>Dikarya</taxon>
        <taxon>Ascomycota</taxon>
        <taxon>Pezizomycotina</taxon>
        <taxon>Orbiliomycetes</taxon>
        <taxon>Orbiliales</taxon>
        <taxon>Orbiliaceae</taxon>
        <taxon>Arthrobotrys</taxon>
    </lineage>
</organism>
<evidence type="ECO:0000313" key="3">
    <source>
        <dbReference type="Proteomes" id="UP001370758"/>
    </source>
</evidence>
<comment type="caution">
    <text evidence="2">The sequence shown here is derived from an EMBL/GenBank/DDBJ whole genome shotgun (WGS) entry which is preliminary data.</text>
</comment>
<evidence type="ECO:0000256" key="1">
    <source>
        <dbReference type="SAM" id="MobiDB-lite"/>
    </source>
</evidence>
<feature type="region of interest" description="Disordered" evidence="1">
    <location>
        <begin position="51"/>
        <end position="94"/>
    </location>
</feature>
<gene>
    <name evidence="2" type="ORF">TWF481_012040</name>
</gene>
<feature type="region of interest" description="Disordered" evidence="1">
    <location>
        <begin position="1"/>
        <end position="23"/>
    </location>
</feature>